<comment type="caution">
    <text evidence="3">The sequence shown here is derived from an EMBL/GenBank/DDBJ whole genome shotgun (WGS) entry which is preliminary data.</text>
</comment>
<keyword evidence="2" id="KW-1133">Transmembrane helix</keyword>
<dbReference type="STRING" id="7232.A0A484B7D0"/>
<feature type="region of interest" description="Disordered" evidence="1">
    <location>
        <begin position="1000"/>
        <end position="1019"/>
    </location>
</feature>
<protein>
    <submittedName>
        <fullName evidence="3">Uncharacterized protein</fullName>
    </submittedName>
</protein>
<gene>
    <name evidence="3" type="ORF">AWZ03_009605</name>
</gene>
<dbReference type="Proteomes" id="UP000295192">
    <property type="component" value="Unassembled WGS sequence"/>
</dbReference>
<name>A0A484B7D0_DRONA</name>
<feature type="transmembrane region" description="Helical" evidence="2">
    <location>
        <begin position="707"/>
        <end position="732"/>
    </location>
</feature>
<keyword evidence="4" id="KW-1185">Reference proteome</keyword>
<evidence type="ECO:0000313" key="3">
    <source>
        <dbReference type="EMBL" id="TDG43970.1"/>
    </source>
</evidence>
<feature type="transmembrane region" description="Helical" evidence="2">
    <location>
        <begin position="839"/>
        <end position="855"/>
    </location>
</feature>
<dbReference type="OMA" id="FVGQCFR"/>
<proteinExistence type="predicted"/>
<keyword evidence="2" id="KW-0812">Transmembrane</keyword>
<feature type="transmembrane region" description="Helical" evidence="2">
    <location>
        <begin position="894"/>
        <end position="913"/>
    </location>
</feature>
<organism evidence="3 4">
    <name type="scientific">Drosophila navojoa</name>
    <name type="common">Fruit fly</name>
    <dbReference type="NCBI Taxonomy" id="7232"/>
    <lineage>
        <taxon>Eukaryota</taxon>
        <taxon>Metazoa</taxon>
        <taxon>Ecdysozoa</taxon>
        <taxon>Arthropoda</taxon>
        <taxon>Hexapoda</taxon>
        <taxon>Insecta</taxon>
        <taxon>Pterygota</taxon>
        <taxon>Neoptera</taxon>
        <taxon>Endopterygota</taxon>
        <taxon>Diptera</taxon>
        <taxon>Brachycera</taxon>
        <taxon>Muscomorpha</taxon>
        <taxon>Ephydroidea</taxon>
        <taxon>Drosophilidae</taxon>
        <taxon>Drosophila</taxon>
    </lineage>
</organism>
<dbReference type="AlphaFoldDB" id="A0A484B7D0"/>
<keyword evidence="2" id="KW-0472">Membrane</keyword>
<dbReference type="EMBL" id="LSRL02000123">
    <property type="protein sequence ID" value="TDG43970.1"/>
    <property type="molecule type" value="Genomic_DNA"/>
</dbReference>
<accession>A0A484B7D0</accession>
<dbReference type="OrthoDB" id="2016540at2759"/>
<evidence type="ECO:0000256" key="2">
    <source>
        <dbReference type="SAM" id="Phobius"/>
    </source>
</evidence>
<evidence type="ECO:0000313" key="4">
    <source>
        <dbReference type="Proteomes" id="UP000295192"/>
    </source>
</evidence>
<evidence type="ECO:0000256" key="1">
    <source>
        <dbReference type="SAM" id="MobiDB-lite"/>
    </source>
</evidence>
<sequence length="1032" mass="117390">MIKVSVFQYATSEYMFAFMQAVANDPKNWLNKVSHNFVGQCFRALGLKFNVSVEAFQHTYDHPYSADNLNYIFNAVPFVLKNMELFFNQLPISLVDCERSLSQDRSSSQLVGEFYDITNPVLCYLRVVQVWALVVRSITGKLQQKDIIRYLCEPLARMSFYILQGLLKLLPDYGQKYELLEENCLCLTVLVRYGILHLVNTDVFSRRFLEQLLLVLLEVPNATLSVCTAAAELYVTLATRQYSKQDIFVHILETFVKSQSIAGKFSSHDQFMALIKNYLLKLMDFFPALQYFKYYMKVLNDENVREELLLLTAHATCALFEHHTEQYNEMEFSRHQVHTLLHHWPKLVTDSAQNMEIRAIMYGIYSTVDFTALIEHKSRLIALEKHCLNIFLNDDTLSEAEFAIVFTKLSQSIKVTGNEQMLVTAALTLQDRYAEITIEMMGHQLENPQEELLQKYGTCVRCLYSMIKEKKLRGHQVCDMYETLASQMLRENVANEHLALYGYECLALMLILLHCESDDLEDAHEHVARSTQLAEMLRDDCVRKLSKLPQSLPRAKSLFCAIVELHLGLSNNLTLNALTYDTLSAGLADVTLALNTRSDTLALSYVQEIEMRRRMSSNAEACLASSATKDAVHEKDCLECKSLVVWRRPLKTLQYSIQELFGMLIDLGSRLLNRRFLGSLLALMIIYELPGPHASYMEMGRQNLGFIVYWMGLGLLSSVGFGTGLHTFLLYLGPHLAAVTLAAYECHSLDFPVPPYPDQKICPKEPYIREMPNIWQILSKVRTETMFWGVGTALGELPPYFMARAARLSGKSLLQEESQPEQSKRLTLFGKSKLLVERVVLRIGFFGILLCASVPNPLFDLAGVACGHFLVPFWKFFVATLIGKAVFKSNIQQLIVIVAFSDDLIGVLVKALGQVPFIGSKIQAPLHNLLTSTKQRMHLKMSDDKQESDAAYTGLGIVAHVFQLVALFIVVYFAVSVLNALAQKRCKRLQLEKIEKDELAQKAERDEKDDPPETTYRGLPKIVEETIEEINA</sequence>
<feature type="transmembrane region" description="Helical" evidence="2">
    <location>
        <begin position="957"/>
        <end position="981"/>
    </location>
</feature>
<feature type="transmembrane region" description="Helical" evidence="2">
    <location>
        <begin position="861"/>
        <end position="882"/>
    </location>
</feature>
<reference evidence="3 4" key="1">
    <citation type="journal article" date="2019" name="J. Hered.">
        <title>An Improved Genome Assembly for Drosophila navojoa, the Basal Species in the mojavensis Cluster.</title>
        <authorList>
            <person name="Vanderlinde T."/>
            <person name="Dupim E.G."/>
            <person name="Nazario-Yepiz N.O."/>
            <person name="Carvalho A.B."/>
        </authorList>
    </citation>
    <scope>NUCLEOTIDE SEQUENCE [LARGE SCALE GENOMIC DNA]</scope>
    <source>
        <strain evidence="3">Navoj_Jal97</strain>
        <tissue evidence="3">Whole organism</tissue>
    </source>
</reference>